<feature type="domain" description="Bacteriophage CI repressor C-terminal" evidence="2">
    <location>
        <begin position="83"/>
        <end position="181"/>
    </location>
</feature>
<dbReference type="Pfam" id="PF07022">
    <property type="entry name" value="Phage_CI_repr"/>
    <property type="match status" value="1"/>
</dbReference>
<evidence type="ECO:0000313" key="5">
    <source>
        <dbReference type="Proteomes" id="UP000187320"/>
    </source>
</evidence>
<dbReference type="RefSeq" id="WP_001047672.1">
    <property type="nucleotide sequence ID" value="NZ_CP016012.1"/>
</dbReference>
<accession>A0A3V3ZY65</accession>
<organism evidence="4 5">
    <name type="scientific">Salmonella newport</name>
    <dbReference type="NCBI Taxonomy" id="108619"/>
    <lineage>
        <taxon>Bacteria</taxon>
        <taxon>Pseudomonadati</taxon>
        <taxon>Pseudomonadota</taxon>
        <taxon>Gammaproteobacteria</taxon>
        <taxon>Enterobacterales</taxon>
        <taxon>Enterobacteriaceae</taxon>
        <taxon>Salmonella</taxon>
    </lineage>
</organism>
<dbReference type="GO" id="GO:0051259">
    <property type="term" value="P:protein complex oligomerization"/>
    <property type="evidence" value="ECO:0007669"/>
    <property type="project" value="InterPro"/>
</dbReference>
<dbReference type="GO" id="GO:0003677">
    <property type="term" value="F:DNA binding"/>
    <property type="evidence" value="ECO:0007669"/>
    <property type="project" value="InterPro"/>
</dbReference>
<dbReference type="AlphaFoldDB" id="A0A3V3ZY65"/>
<dbReference type="Gene3D" id="2.10.109.10">
    <property type="entry name" value="Umud Fragment, subunit A"/>
    <property type="match status" value="1"/>
</dbReference>
<accession>A0A0R9NH12</accession>
<dbReference type="GO" id="GO:0045892">
    <property type="term" value="P:negative regulation of DNA-templated transcription"/>
    <property type="evidence" value="ECO:0007669"/>
    <property type="project" value="InterPro"/>
</dbReference>
<dbReference type="InterPro" id="IPR032499">
    <property type="entry name" value="Phage_CI_C"/>
</dbReference>
<dbReference type="EMBL" id="MODC01000016">
    <property type="protein sequence ID" value="OMB07986.1"/>
    <property type="molecule type" value="Genomic_DNA"/>
</dbReference>
<reference evidence="4 5" key="1">
    <citation type="submission" date="2016-10" db="EMBL/GenBank/DDBJ databases">
        <title>Geospatial study of bovine Salmonella enterica.</title>
        <authorList>
            <person name="Liao J."/>
        </authorList>
    </citation>
    <scope>NUCLEOTIDE SEQUENCE [LARGE SCALE GENOMIC DNA]</scope>
    <source>
        <strain evidence="4 5">R8_4821_R1</strain>
    </source>
</reference>
<dbReference type="Gene3D" id="1.10.260.40">
    <property type="entry name" value="lambda repressor-like DNA-binding domains"/>
    <property type="match status" value="1"/>
</dbReference>
<comment type="caution">
    <text evidence="4">The sequence shown here is derived from an EMBL/GenBank/DDBJ whole genome shotgun (WGS) entry which is preliminary data.</text>
</comment>
<sequence>MNLETGAREAIERICEVYGFTSRNQLAKHIGITNSSLGNRIMRDNFPADIAIRCALETGAALHWLVTGDGPKFDHAFSDTVRIPSYKFEGTKLVKTASFLFDKAMLPDHVGNPEIITEGNAKYLVDRADYPAADGKYLIEYSETQSIKELTLLPGNKLRIDWGKYPLDCEIGDVKIIGKVIMTMVVNT</sequence>
<evidence type="ECO:0000313" key="4">
    <source>
        <dbReference type="EMBL" id="OMB07986.1"/>
    </source>
</evidence>
<evidence type="ECO:0000313" key="3">
    <source>
        <dbReference type="EMBL" id="ECI8473421.1"/>
    </source>
</evidence>
<reference evidence="3" key="2">
    <citation type="submission" date="2019-07" db="EMBL/GenBank/DDBJ databases">
        <authorList>
            <consortium name="GenomeTrakr network: Whole genome sequencing for foodborne pathogen traceback"/>
        </authorList>
    </citation>
    <scope>NUCLEOTIDE SEQUENCE</scope>
    <source>
        <strain evidence="3">FSIS31901987</strain>
    </source>
</reference>
<gene>
    <name evidence="4" type="ORF">BLX71_01470</name>
    <name evidence="3" type="ORF">FGK44_08985</name>
</gene>
<dbReference type="InterPro" id="IPR010982">
    <property type="entry name" value="Lambda_DNA-bd_dom_sf"/>
</dbReference>
<evidence type="ECO:0000259" key="1">
    <source>
        <dbReference type="Pfam" id="PF07022"/>
    </source>
</evidence>
<dbReference type="Pfam" id="PF16452">
    <property type="entry name" value="Phage_CI_C"/>
    <property type="match status" value="1"/>
</dbReference>
<evidence type="ECO:0000259" key="2">
    <source>
        <dbReference type="Pfam" id="PF16452"/>
    </source>
</evidence>
<protein>
    <submittedName>
        <fullName evidence="4">Repressor protein CI</fullName>
    </submittedName>
</protein>
<dbReference type="Proteomes" id="UP000187320">
    <property type="component" value="Unassembled WGS sequence"/>
</dbReference>
<dbReference type="EMBL" id="AAIWMW010000002">
    <property type="protein sequence ID" value="ECI8473421.1"/>
    <property type="molecule type" value="Genomic_DNA"/>
</dbReference>
<proteinExistence type="predicted"/>
<name>A0A3V3ZY65_SALNE</name>
<dbReference type="InterPro" id="IPR010744">
    <property type="entry name" value="Phage_CI_N"/>
</dbReference>
<feature type="domain" description="Bacteriophage CI repressor N-terminal" evidence="1">
    <location>
        <begin position="9"/>
        <end position="72"/>
    </location>
</feature>